<sequence length="411" mass="48501">MLKNFNSVEILYKLQSIGISCTSLCLLLTCAILLYVSVSKRVEKTGKFKKIPKVDSTSIFGHSNRFVKENITFLRECNEKYGDIFKLRFYTFSLNIICARDGFKSLSQNKLLQFSPIRVKVQNNLFGSKSDTINAINSTVVVDIMKNHIDDLVNYSKLLDCDIKTFFNSHTKHDIEFNEFMKHTMFKSIFHNLFGTSTNLKEIEKQTPISFKYQTFYDNLNIFHKYFTMWIIGMPKWLHWATYRAMGQLKNFPKSNILLQRNVSLKIRKTTEIHIEHNSNENEIICSNLFILHVSNNVYMATLWAINHCFIDKKIQNDLYREILCEFDTSSRNNQNSEILVSIEKMDQLPLLDSFVYEIFRFYGTTFQIRKCKMDTDLKINNVRYQVNKDEYIAFYGPILYNNTKYFHDPK</sequence>
<keyword evidence="3" id="KW-0479">Metal-binding</keyword>
<dbReference type="Proteomes" id="UP000078046">
    <property type="component" value="Unassembled WGS sequence"/>
</dbReference>
<evidence type="ECO:0000256" key="3">
    <source>
        <dbReference type="ARBA" id="ARBA00022723"/>
    </source>
</evidence>
<dbReference type="InterPro" id="IPR050529">
    <property type="entry name" value="CYP450_sterol_14alpha_dmase"/>
</dbReference>
<comment type="caution">
    <text evidence="7">The sequence shown here is derived from an EMBL/GenBank/DDBJ whole genome shotgun (WGS) entry which is preliminary data.</text>
</comment>
<dbReference type="GO" id="GO:0006699">
    <property type="term" value="P:bile acid biosynthetic process"/>
    <property type="evidence" value="ECO:0007669"/>
    <property type="project" value="TreeGrafter"/>
</dbReference>
<feature type="non-terminal residue" evidence="7">
    <location>
        <position position="411"/>
    </location>
</feature>
<dbReference type="GO" id="GO:0020037">
    <property type="term" value="F:heme binding"/>
    <property type="evidence" value="ECO:0007669"/>
    <property type="project" value="InterPro"/>
</dbReference>
<dbReference type="PANTHER" id="PTHR24304">
    <property type="entry name" value="CYTOCHROME P450 FAMILY 7"/>
    <property type="match status" value="1"/>
</dbReference>
<feature type="transmembrane region" description="Helical" evidence="6">
    <location>
        <begin position="17"/>
        <end position="38"/>
    </location>
</feature>
<evidence type="ECO:0000256" key="5">
    <source>
        <dbReference type="ARBA" id="ARBA00023221"/>
    </source>
</evidence>
<evidence type="ECO:0000256" key="1">
    <source>
        <dbReference type="ARBA" id="ARBA00010617"/>
    </source>
</evidence>
<keyword evidence="6" id="KW-1133">Transmembrane helix</keyword>
<protein>
    <recommendedName>
        <fullName evidence="9">Cytochrome P450</fullName>
    </recommendedName>
</protein>
<dbReference type="Gene3D" id="1.10.630.10">
    <property type="entry name" value="Cytochrome P450"/>
    <property type="match status" value="1"/>
</dbReference>
<dbReference type="InterPro" id="IPR001128">
    <property type="entry name" value="Cyt_P450"/>
</dbReference>
<dbReference type="GO" id="GO:0042632">
    <property type="term" value="P:cholesterol homeostasis"/>
    <property type="evidence" value="ECO:0007669"/>
    <property type="project" value="TreeGrafter"/>
</dbReference>
<accession>A0A177AT09</accession>
<keyword evidence="6" id="KW-0812">Transmembrane</keyword>
<dbReference type="EMBL" id="LWCA01001431">
    <property type="protein sequence ID" value="OAF65136.1"/>
    <property type="molecule type" value="Genomic_DNA"/>
</dbReference>
<dbReference type="GO" id="GO:0005506">
    <property type="term" value="F:iron ion binding"/>
    <property type="evidence" value="ECO:0007669"/>
    <property type="project" value="InterPro"/>
</dbReference>
<evidence type="ECO:0000313" key="7">
    <source>
        <dbReference type="EMBL" id="OAF65136.1"/>
    </source>
</evidence>
<reference evidence="7 8" key="1">
    <citation type="submission" date="2016-04" db="EMBL/GenBank/DDBJ databases">
        <title>The genome of Intoshia linei affirms orthonectids as highly simplified spiralians.</title>
        <authorList>
            <person name="Mikhailov K.V."/>
            <person name="Slusarev G.S."/>
            <person name="Nikitin M.A."/>
            <person name="Logacheva M.D."/>
            <person name="Penin A."/>
            <person name="Aleoshin V."/>
            <person name="Panchin Y.V."/>
        </authorList>
    </citation>
    <scope>NUCLEOTIDE SEQUENCE [LARGE SCALE GENOMIC DNA]</scope>
    <source>
        <strain evidence="7">Intl2013</strain>
        <tissue evidence="7">Whole animal</tissue>
    </source>
</reference>
<gene>
    <name evidence="7" type="ORF">A3Q56_07145</name>
</gene>
<dbReference type="OrthoDB" id="6692864at2759"/>
<dbReference type="InterPro" id="IPR036396">
    <property type="entry name" value="Cyt_P450_sf"/>
</dbReference>
<dbReference type="Pfam" id="PF00067">
    <property type="entry name" value="p450"/>
    <property type="match status" value="1"/>
</dbReference>
<comment type="similarity">
    <text evidence="1">Belongs to the cytochrome P450 family.</text>
</comment>
<evidence type="ECO:0000313" key="8">
    <source>
        <dbReference type="Proteomes" id="UP000078046"/>
    </source>
</evidence>
<keyword evidence="6" id="KW-0472">Membrane</keyword>
<organism evidence="7 8">
    <name type="scientific">Intoshia linei</name>
    <dbReference type="NCBI Taxonomy" id="1819745"/>
    <lineage>
        <taxon>Eukaryota</taxon>
        <taxon>Metazoa</taxon>
        <taxon>Spiralia</taxon>
        <taxon>Lophotrochozoa</taxon>
        <taxon>Mesozoa</taxon>
        <taxon>Orthonectida</taxon>
        <taxon>Rhopaluridae</taxon>
        <taxon>Intoshia</taxon>
    </lineage>
</organism>
<dbReference type="GO" id="GO:0016705">
    <property type="term" value="F:oxidoreductase activity, acting on paired donors, with incorporation or reduction of molecular oxygen"/>
    <property type="evidence" value="ECO:0007669"/>
    <property type="project" value="InterPro"/>
</dbReference>
<keyword evidence="4" id="KW-0408">Iron</keyword>
<dbReference type="AlphaFoldDB" id="A0A177AT09"/>
<keyword evidence="2" id="KW-0349">Heme</keyword>
<keyword evidence="5" id="KW-0443">Lipid metabolism</keyword>
<evidence type="ECO:0000256" key="2">
    <source>
        <dbReference type="ARBA" id="ARBA00022617"/>
    </source>
</evidence>
<name>A0A177AT09_9BILA</name>
<keyword evidence="5" id="KW-0753">Steroid metabolism</keyword>
<evidence type="ECO:0008006" key="9">
    <source>
        <dbReference type="Google" id="ProtNLM"/>
    </source>
</evidence>
<dbReference type="SUPFAM" id="SSF48264">
    <property type="entry name" value="Cytochrome P450"/>
    <property type="match status" value="1"/>
</dbReference>
<evidence type="ECO:0000256" key="4">
    <source>
        <dbReference type="ARBA" id="ARBA00023004"/>
    </source>
</evidence>
<evidence type="ECO:0000256" key="6">
    <source>
        <dbReference type="SAM" id="Phobius"/>
    </source>
</evidence>
<dbReference type="GO" id="GO:0008395">
    <property type="term" value="F:steroid hydroxylase activity"/>
    <property type="evidence" value="ECO:0007669"/>
    <property type="project" value="TreeGrafter"/>
</dbReference>
<keyword evidence="8" id="KW-1185">Reference proteome</keyword>
<proteinExistence type="inferred from homology"/>
<dbReference type="PANTHER" id="PTHR24304:SF4">
    <property type="entry name" value="CYTOCHROME P450"/>
    <property type="match status" value="1"/>
</dbReference>